<keyword evidence="1" id="KW-0233">DNA recombination</keyword>
<dbReference type="SUPFAM" id="SSF56349">
    <property type="entry name" value="DNA breaking-rejoining enzymes"/>
    <property type="match status" value="1"/>
</dbReference>
<evidence type="ECO:0000256" key="1">
    <source>
        <dbReference type="ARBA" id="ARBA00023172"/>
    </source>
</evidence>
<dbReference type="GO" id="GO:0006310">
    <property type="term" value="P:DNA recombination"/>
    <property type="evidence" value="ECO:0007669"/>
    <property type="project" value="UniProtKB-KW"/>
</dbReference>
<dbReference type="GO" id="GO:0015074">
    <property type="term" value="P:DNA integration"/>
    <property type="evidence" value="ECO:0007669"/>
    <property type="project" value="InterPro"/>
</dbReference>
<dbReference type="InterPro" id="IPR013762">
    <property type="entry name" value="Integrase-like_cat_sf"/>
</dbReference>
<gene>
    <name evidence="2" type="ORF">SDC9_200502</name>
</gene>
<name>A0A645IR77_9ZZZZ</name>
<comment type="caution">
    <text evidence="2">The sequence shown here is derived from an EMBL/GenBank/DDBJ whole genome shotgun (WGS) entry which is preliminary data.</text>
</comment>
<dbReference type="Gene3D" id="1.10.443.10">
    <property type="entry name" value="Intergrase catalytic core"/>
    <property type="match status" value="1"/>
</dbReference>
<dbReference type="GO" id="GO:0003677">
    <property type="term" value="F:DNA binding"/>
    <property type="evidence" value="ECO:0007669"/>
    <property type="project" value="InterPro"/>
</dbReference>
<proteinExistence type="predicted"/>
<evidence type="ECO:0008006" key="3">
    <source>
        <dbReference type="Google" id="ProtNLM"/>
    </source>
</evidence>
<dbReference type="AlphaFoldDB" id="A0A645IR77"/>
<dbReference type="InterPro" id="IPR011010">
    <property type="entry name" value="DNA_brk_join_enz"/>
</dbReference>
<accession>A0A645IR77</accession>
<dbReference type="EMBL" id="VSSQ01119331">
    <property type="protein sequence ID" value="MPN52839.1"/>
    <property type="molecule type" value="Genomic_DNA"/>
</dbReference>
<sequence>MGPGTGIDTKFSVKGSLIVPREVLDDLKRYASSTPRLLRQAKAHRDHKDCLFLTRSSKPYSPNLVSRLIFEMRQQAVSRGLHFLHRFHFHQSRATFGTWIIQLLLDTGIRTTDAVRFVRDAMLHKDERTTLNYIKFLEESRGKQELASKFSQAFTGLCRRTWNQEDA</sequence>
<evidence type="ECO:0000313" key="2">
    <source>
        <dbReference type="EMBL" id="MPN52839.1"/>
    </source>
</evidence>
<protein>
    <recommendedName>
        <fullName evidence="3">Tyr recombinase domain-containing protein</fullName>
    </recommendedName>
</protein>
<organism evidence="2">
    <name type="scientific">bioreactor metagenome</name>
    <dbReference type="NCBI Taxonomy" id="1076179"/>
    <lineage>
        <taxon>unclassified sequences</taxon>
        <taxon>metagenomes</taxon>
        <taxon>ecological metagenomes</taxon>
    </lineage>
</organism>
<reference evidence="2" key="1">
    <citation type="submission" date="2019-08" db="EMBL/GenBank/DDBJ databases">
        <authorList>
            <person name="Kucharzyk K."/>
            <person name="Murdoch R.W."/>
            <person name="Higgins S."/>
            <person name="Loffler F."/>
        </authorList>
    </citation>
    <scope>NUCLEOTIDE SEQUENCE</scope>
</reference>